<evidence type="ECO:0000313" key="3">
    <source>
        <dbReference type="Proteomes" id="UP000824366"/>
    </source>
</evidence>
<dbReference type="Proteomes" id="UP000824366">
    <property type="component" value="Chromosome"/>
</dbReference>
<gene>
    <name evidence="2" type="ORF">MIZ03_4227</name>
</gene>
<dbReference type="PANTHER" id="PTHR48079:SF6">
    <property type="entry name" value="NAD(P)-BINDING DOMAIN-CONTAINING PROTEIN-RELATED"/>
    <property type="match status" value="1"/>
</dbReference>
<feature type="domain" description="NAD-dependent epimerase/dehydratase" evidence="1">
    <location>
        <begin position="3"/>
        <end position="217"/>
    </location>
</feature>
<protein>
    <submittedName>
        <fullName evidence="2">Aurachin B dehydrogenase</fullName>
    </submittedName>
</protein>
<accession>A0ABN6DB99</accession>
<name>A0ABN6DB99_9BURK</name>
<keyword evidence="3" id="KW-1185">Reference proteome</keyword>
<dbReference type="InterPro" id="IPR051783">
    <property type="entry name" value="NAD(P)-dependent_oxidoreduct"/>
</dbReference>
<dbReference type="Pfam" id="PF01370">
    <property type="entry name" value="Epimerase"/>
    <property type="match status" value="1"/>
</dbReference>
<dbReference type="InterPro" id="IPR036291">
    <property type="entry name" value="NAD(P)-bd_dom_sf"/>
</dbReference>
<sequence length="311" mass="33994">MIVAITGGTGFIGRKLVVRHLVQGHEVRVLSRRKDVEPGAKLCSGDLSNTDALRSFADGADILYHCAGEIRDETRMHAVHLEGTQHLIDAASGRIGRWVQLSSVGAYGRQRGGIVTEQTEPHPTGIYEVTKVLSDELVSAASHGGAFEHMVLRPSNVYGAEMSNQSLFGLISMIRCGRFFFIGAPGASANYIHVDNVVEALMLCGTKPEADGQIYNLSDHRTMEQFVAVIAKSLGRPIPSLRVPEWSIRLLARLLSGIPGFPLTESRIDALTGRAIYSTEKIENELAYRHPVSMEVGLNELVQTWQHKITG</sequence>
<dbReference type="Gene3D" id="3.40.50.720">
    <property type="entry name" value="NAD(P)-binding Rossmann-like Domain"/>
    <property type="match status" value="1"/>
</dbReference>
<reference evidence="2 3" key="1">
    <citation type="journal article" date="2021" name="Microbiol. Spectr.">
        <title>A Single Bacterium Capable of Oxidation and Reduction of Iron at Circumneutral pH.</title>
        <authorList>
            <person name="Kato S."/>
            <person name="Ohkuma M."/>
        </authorList>
    </citation>
    <scope>NUCLEOTIDE SEQUENCE [LARGE SCALE GENOMIC DNA]</scope>
    <source>
        <strain evidence="2 3">MIZ03</strain>
    </source>
</reference>
<evidence type="ECO:0000259" key="1">
    <source>
        <dbReference type="Pfam" id="PF01370"/>
    </source>
</evidence>
<dbReference type="SUPFAM" id="SSF51735">
    <property type="entry name" value="NAD(P)-binding Rossmann-fold domains"/>
    <property type="match status" value="1"/>
</dbReference>
<proteinExistence type="predicted"/>
<dbReference type="PANTHER" id="PTHR48079">
    <property type="entry name" value="PROTEIN YEEZ"/>
    <property type="match status" value="1"/>
</dbReference>
<dbReference type="InterPro" id="IPR001509">
    <property type="entry name" value="Epimerase_deHydtase"/>
</dbReference>
<organism evidence="2 3">
    <name type="scientific">Rhodoferax lithotrophicus</name>
    <dbReference type="NCBI Taxonomy" id="2798804"/>
    <lineage>
        <taxon>Bacteria</taxon>
        <taxon>Pseudomonadati</taxon>
        <taxon>Pseudomonadota</taxon>
        <taxon>Betaproteobacteria</taxon>
        <taxon>Burkholderiales</taxon>
        <taxon>Comamonadaceae</taxon>
        <taxon>Rhodoferax</taxon>
    </lineage>
</organism>
<dbReference type="EMBL" id="AP024238">
    <property type="protein sequence ID" value="BCO29312.1"/>
    <property type="molecule type" value="Genomic_DNA"/>
</dbReference>
<evidence type="ECO:0000313" key="2">
    <source>
        <dbReference type="EMBL" id="BCO29312.1"/>
    </source>
</evidence>
<dbReference type="RefSeq" id="WP_223905250.1">
    <property type="nucleotide sequence ID" value="NZ_AP024238.1"/>
</dbReference>